<dbReference type="EMBL" id="SSOB01000041">
    <property type="protein sequence ID" value="THF74378.1"/>
    <property type="molecule type" value="Genomic_DNA"/>
</dbReference>
<proteinExistence type="predicted"/>
<name>A0A4V3WE07_9BACL</name>
<dbReference type="RefSeq" id="WP_136372633.1">
    <property type="nucleotide sequence ID" value="NZ_SSOB01000041.1"/>
</dbReference>
<keyword evidence="2" id="KW-1185">Reference proteome</keyword>
<gene>
    <name evidence="1" type="ORF">E6C55_25380</name>
</gene>
<evidence type="ECO:0000313" key="2">
    <source>
        <dbReference type="Proteomes" id="UP000310636"/>
    </source>
</evidence>
<dbReference type="InterPro" id="IPR032488">
    <property type="entry name" value="DUF5049"/>
</dbReference>
<organism evidence="1 2">
    <name type="scientific">Cohnella fermenti</name>
    <dbReference type="NCBI Taxonomy" id="2565925"/>
    <lineage>
        <taxon>Bacteria</taxon>
        <taxon>Bacillati</taxon>
        <taxon>Bacillota</taxon>
        <taxon>Bacilli</taxon>
        <taxon>Bacillales</taxon>
        <taxon>Paenibacillaceae</taxon>
        <taxon>Cohnella</taxon>
    </lineage>
</organism>
<dbReference type="Pfam" id="PF16468">
    <property type="entry name" value="DUF5049"/>
    <property type="match status" value="1"/>
</dbReference>
<dbReference type="OrthoDB" id="2679385at2"/>
<accession>A0A4V3WE07</accession>
<sequence>MKVPKRVYEGLEAVRSSGRTNMLIVSDVLRCARSMGYPETAQWIEDNRNPYWEGIFQGFSPSD</sequence>
<dbReference type="Proteomes" id="UP000310636">
    <property type="component" value="Unassembled WGS sequence"/>
</dbReference>
<comment type="caution">
    <text evidence="1">The sequence shown here is derived from an EMBL/GenBank/DDBJ whole genome shotgun (WGS) entry which is preliminary data.</text>
</comment>
<reference evidence="1 2" key="1">
    <citation type="submission" date="2019-04" db="EMBL/GenBank/DDBJ databases">
        <title>Cohnella sp. nov. isolated from preserved vegetables.</title>
        <authorList>
            <person name="Lin S.-Y."/>
            <person name="Hung M.-H."/>
            <person name="Young C.-C."/>
        </authorList>
    </citation>
    <scope>NUCLEOTIDE SEQUENCE [LARGE SCALE GENOMIC DNA]</scope>
    <source>
        <strain evidence="1 2">CC-MHH1044</strain>
    </source>
</reference>
<evidence type="ECO:0000313" key="1">
    <source>
        <dbReference type="EMBL" id="THF74378.1"/>
    </source>
</evidence>
<protein>
    <submittedName>
        <fullName evidence="1">DUF5049 domain-containing protein</fullName>
    </submittedName>
</protein>
<dbReference type="AlphaFoldDB" id="A0A4V3WE07"/>